<dbReference type="STRING" id="403673.A0A177W9T9"/>
<keyword evidence="4" id="KW-0469">Meiosis</keyword>
<sequence length="472" mass="52808">MNRVQSGFITEHSPSSYEQTISNKTNVDDKNVDTNEIAAATLAMSMTDQQQQRVTIHVEARLRCSSSVRIDIAKQLVEQFLRENHVSLLLHTSIPKNDILSAQCICRAIDCIHICEARSDGGETPADDIVELAYCNLDVHVYQNVSPSITLTNEDDTVSTSKHWELPCHELEGVWESLVFDDDLPLQLLDYVYTSILFSDMNIDTNLINVNRVVLLHGPPGSGKTTLCRALAQACFLQMHIPIKLSIRLSDRFAFGKLVEINSHSLFSKFFSESSKLVIQLFQNLHEILNNQDAFVCILIDEVESLSAARKASAAGLEPSDAIRVVNALLTQIDLLRQHKYVLVLATSNITEAIGDPSPRAIYQILSSCLVELMNKMLISPQVDLLGLRELELFPTSCKLSKRVLDVAYLCDGMSGRALRKLPFLAHARYIKNTSTTLERFLDALHVTVIYESQSRKNMVCQSTKLSESTKK</sequence>
<dbReference type="GO" id="GO:0005524">
    <property type="term" value="F:ATP binding"/>
    <property type="evidence" value="ECO:0007669"/>
    <property type="project" value="UniProtKB-KW"/>
</dbReference>
<dbReference type="eggNOG" id="KOG0744">
    <property type="taxonomic scope" value="Eukaryota"/>
</dbReference>
<feature type="domain" description="AAA+ ATPase" evidence="6">
    <location>
        <begin position="210"/>
        <end position="368"/>
    </location>
</feature>
<evidence type="ECO:0000259" key="6">
    <source>
        <dbReference type="SMART" id="SM00382"/>
    </source>
</evidence>
<keyword evidence="3" id="KW-0067">ATP-binding</keyword>
<dbReference type="InterPro" id="IPR003593">
    <property type="entry name" value="AAA+_ATPase"/>
</dbReference>
<dbReference type="InterPro" id="IPR003959">
    <property type="entry name" value="ATPase_AAA_core"/>
</dbReference>
<evidence type="ECO:0000256" key="3">
    <source>
        <dbReference type="ARBA" id="ARBA00022840"/>
    </source>
</evidence>
<evidence type="ECO:0000256" key="1">
    <source>
        <dbReference type="ARBA" id="ARBA00007271"/>
    </source>
</evidence>
<organism evidence="7 8">
    <name type="scientific">Batrachochytrium dendrobatidis (strain JEL423)</name>
    <dbReference type="NCBI Taxonomy" id="403673"/>
    <lineage>
        <taxon>Eukaryota</taxon>
        <taxon>Fungi</taxon>
        <taxon>Fungi incertae sedis</taxon>
        <taxon>Chytridiomycota</taxon>
        <taxon>Chytridiomycota incertae sedis</taxon>
        <taxon>Chytridiomycetes</taxon>
        <taxon>Rhizophydiales</taxon>
        <taxon>Rhizophydiales incertae sedis</taxon>
        <taxon>Batrachochytrium</taxon>
    </lineage>
</organism>
<dbReference type="PANTHER" id="PTHR45991:SF1">
    <property type="entry name" value="PACHYTENE CHECKPOINT PROTEIN 2 HOMOLOG"/>
    <property type="match status" value="1"/>
</dbReference>
<dbReference type="AlphaFoldDB" id="A0A177W9T9"/>
<dbReference type="GO" id="GO:0005634">
    <property type="term" value="C:nucleus"/>
    <property type="evidence" value="ECO:0007669"/>
    <property type="project" value="TreeGrafter"/>
</dbReference>
<dbReference type="InterPro" id="IPR058249">
    <property type="entry name" value="Pch2_C"/>
</dbReference>
<evidence type="ECO:0000256" key="5">
    <source>
        <dbReference type="SAM" id="MobiDB-lite"/>
    </source>
</evidence>
<dbReference type="PANTHER" id="PTHR45991">
    <property type="entry name" value="PACHYTENE CHECKPOINT PROTEIN 2"/>
    <property type="match status" value="1"/>
</dbReference>
<dbReference type="VEuPathDB" id="FungiDB:BDEG_20680"/>
<comment type="similarity">
    <text evidence="1">Belongs to the AAA ATPase family. PCH2 subfamily.</text>
</comment>
<dbReference type="Gene3D" id="3.40.50.300">
    <property type="entry name" value="P-loop containing nucleotide triphosphate hydrolases"/>
    <property type="match status" value="1"/>
</dbReference>
<feature type="compositionally biased region" description="Polar residues" evidence="5">
    <location>
        <begin position="1"/>
        <end position="25"/>
    </location>
</feature>
<dbReference type="GO" id="GO:0007131">
    <property type="term" value="P:reciprocal meiotic recombination"/>
    <property type="evidence" value="ECO:0007669"/>
    <property type="project" value="TreeGrafter"/>
</dbReference>
<dbReference type="Pfam" id="PF23242">
    <property type="entry name" value="AAA_lid_TRIP13_C"/>
    <property type="match status" value="1"/>
</dbReference>
<dbReference type="GO" id="GO:0016887">
    <property type="term" value="F:ATP hydrolysis activity"/>
    <property type="evidence" value="ECO:0007669"/>
    <property type="project" value="InterPro"/>
</dbReference>
<dbReference type="SUPFAM" id="SSF52540">
    <property type="entry name" value="P-loop containing nucleoside triphosphate hydrolases"/>
    <property type="match status" value="1"/>
</dbReference>
<reference evidence="7 8" key="2">
    <citation type="submission" date="2016-05" db="EMBL/GenBank/DDBJ databases">
        <title>Lineage-specific infection strategies underlie the spectrum of fungal disease in amphibians.</title>
        <authorList>
            <person name="Cuomo C.A."/>
            <person name="Farrer R.A."/>
            <person name="James T."/>
            <person name="Longcore J."/>
            <person name="Birren B."/>
        </authorList>
    </citation>
    <scope>NUCLEOTIDE SEQUENCE [LARGE SCALE GENOMIC DNA]</scope>
    <source>
        <strain evidence="7 8">JEL423</strain>
    </source>
</reference>
<feature type="region of interest" description="Disordered" evidence="5">
    <location>
        <begin position="1"/>
        <end position="28"/>
    </location>
</feature>
<dbReference type="Pfam" id="PF23563">
    <property type="entry name" value="TRIP13_N"/>
    <property type="match status" value="1"/>
</dbReference>
<dbReference type="GO" id="GO:0005694">
    <property type="term" value="C:chromosome"/>
    <property type="evidence" value="ECO:0007669"/>
    <property type="project" value="TreeGrafter"/>
</dbReference>
<accession>A0A177W9T9</accession>
<protein>
    <recommendedName>
        <fullName evidence="6">AAA+ ATPase domain-containing protein</fullName>
    </recommendedName>
</protein>
<evidence type="ECO:0000256" key="2">
    <source>
        <dbReference type="ARBA" id="ARBA00022741"/>
    </source>
</evidence>
<dbReference type="InterPro" id="IPR027417">
    <property type="entry name" value="P-loop_NTPase"/>
</dbReference>
<dbReference type="Pfam" id="PF00004">
    <property type="entry name" value="AAA"/>
    <property type="match status" value="1"/>
</dbReference>
<name>A0A177W9T9_BATDL</name>
<dbReference type="Proteomes" id="UP000077115">
    <property type="component" value="Unassembled WGS sequence"/>
</dbReference>
<dbReference type="GO" id="GO:0051598">
    <property type="term" value="P:meiotic recombination checkpoint signaling"/>
    <property type="evidence" value="ECO:0007669"/>
    <property type="project" value="TreeGrafter"/>
</dbReference>
<reference evidence="7 8" key="1">
    <citation type="submission" date="2006-10" db="EMBL/GenBank/DDBJ databases">
        <title>The Genome Sequence of Batrachochytrium dendrobatidis JEL423.</title>
        <authorList>
            <consortium name="The Broad Institute Genome Sequencing Platform"/>
            <person name="Birren B."/>
            <person name="Lander E."/>
            <person name="Galagan J."/>
            <person name="Cuomo C."/>
            <person name="Devon K."/>
            <person name="Jaffe D."/>
            <person name="Butler J."/>
            <person name="Alvarez P."/>
            <person name="Gnerre S."/>
            <person name="Grabherr M."/>
            <person name="Kleber M."/>
            <person name="Mauceli E."/>
            <person name="Brockman W."/>
            <person name="Young S."/>
            <person name="LaButti K."/>
            <person name="Sykes S."/>
            <person name="DeCaprio D."/>
            <person name="Crawford M."/>
            <person name="Koehrsen M."/>
            <person name="Engels R."/>
            <person name="Montgomery P."/>
            <person name="Pearson M."/>
            <person name="Howarth C."/>
            <person name="Larson L."/>
            <person name="White J."/>
            <person name="O'Leary S."/>
            <person name="Kodira C."/>
            <person name="Zeng Q."/>
            <person name="Yandava C."/>
            <person name="Alvarado L."/>
            <person name="Longcore J."/>
            <person name="James T."/>
        </authorList>
    </citation>
    <scope>NUCLEOTIDE SEQUENCE [LARGE SCALE GENOMIC DNA]</scope>
    <source>
        <strain evidence="7 8">JEL423</strain>
    </source>
</reference>
<evidence type="ECO:0000256" key="4">
    <source>
        <dbReference type="ARBA" id="ARBA00023254"/>
    </source>
</evidence>
<dbReference type="EMBL" id="DS022300">
    <property type="protein sequence ID" value="OAJ36515.1"/>
    <property type="molecule type" value="Genomic_DNA"/>
</dbReference>
<dbReference type="InterPro" id="IPR044539">
    <property type="entry name" value="Pch2-like"/>
</dbReference>
<evidence type="ECO:0000313" key="8">
    <source>
        <dbReference type="Proteomes" id="UP000077115"/>
    </source>
</evidence>
<gene>
    <name evidence="7" type="ORF">BDEG_20680</name>
</gene>
<dbReference type="SMART" id="SM00382">
    <property type="entry name" value="AAA"/>
    <property type="match status" value="1"/>
</dbReference>
<dbReference type="OrthoDB" id="10042665at2759"/>
<proteinExistence type="inferred from homology"/>
<keyword evidence="2" id="KW-0547">Nucleotide-binding</keyword>
<evidence type="ECO:0000313" key="7">
    <source>
        <dbReference type="EMBL" id="OAJ36515.1"/>
    </source>
</evidence>